<organism evidence="2 3">
    <name type="scientific">Mediterraneibacter gnavus (strain ATCC 29149 / DSM 114966 / JCM 6515 / VPI C7-9)</name>
    <name type="common">Ruminococcus gnavus</name>
    <dbReference type="NCBI Taxonomy" id="411470"/>
    <lineage>
        <taxon>Bacteria</taxon>
        <taxon>Bacillati</taxon>
        <taxon>Bacillota</taxon>
        <taxon>Clostridia</taxon>
        <taxon>Lachnospirales</taxon>
        <taxon>Lachnospiraceae</taxon>
        <taxon>Mediterraneibacter</taxon>
    </lineage>
</organism>
<accession>A7B865</accession>
<gene>
    <name evidence="2" type="ORF">RUMGNA_03781</name>
</gene>
<protein>
    <submittedName>
        <fullName evidence="2">Uncharacterized protein</fullName>
    </submittedName>
</protein>
<comment type="caution">
    <text evidence="2">The sequence shown here is derived from an EMBL/GenBank/DDBJ whole genome shotgun (WGS) entry which is preliminary data.</text>
</comment>
<keyword evidence="1" id="KW-0472">Membrane</keyword>
<evidence type="ECO:0000313" key="2">
    <source>
        <dbReference type="EMBL" id="EDN76158.1"/>
    </source>
</evidence>
<dbReference type="Proteomes" id="UP000004410">
    <property type="component" value="Unassembled WGS sequence"/>
</dbReference>
<feature type="transmembrane region" description="Helical" evidence="1">
    <location>
        <begin position="47"/>
        <end position="68"/>
    </location>
</feature>
<dbReference type="EMBL" id="AAYG02000032">
    <property type="protein sequence ID" value="EDN76158.1"/>
    <property type="molecule type" value="Genomic_DNA"/>
</dbReference>
<reference evidence="2 3" key="1">
    <citation type="submission" date="2007-04" db="EMBL/GenBank/DDBJ databases">
        <authorList>
            <person name="Fulton L."/>
            <person name="Clifton S."/>
            <person name="Fulton B."/>
            <person name="Xu J."/>
            <person name="Minx P."/>
            <person name="Pepin K.H."/>
            <person name="Johnson M."/>
            <person name="Thiruvilangam P."/>
            <person name="Bhonagiri V."/>
            <person name="Nash W.E."/>
            <person name="Mardis E.R."/>
            <person name="Wilson R.K."/>
        </authorList>
    </citation>
    <scope>NUCLEOTIDE SEQUENCE [LARGE SCALE GENOMIC DNA]</scope>
    <source>
        <strain evidence="2 3">ATCC 29149</strain>
    </source>
</reference>
<sequence>MESDIDKHHCRHQARPRIRAAPGSVRCSLWRKRHFLNNHNGQSVLDFFHFFLCFFIQNYHLGFSVSMMKNCIQNKMWYTE</sequence>
<keyword evidence="1" id="KW-1133">Transmembrane helix</keyword>
<evidence type="ECO:0000313" key="3">
    <source>
        <dbReference type="Proteomes" id="UP000004410"/>
    </source>
</evidence>
<proteinExistence type="predicted"/>
<evidence type="ECO:0000256" key="1">
    <source>
        <dbReference type="SAM" id="Phobius"/>
    </source>
</evidence>
<dbReference type="AlphaFoldDB" id="A7B865"/>
<reference evidence="2 3" key="2">
    <citation type="submission" date="2007-06" db="EMBL/GenBank/DDBJ databases">
        <title>Draft genome sequence of Ruminococcus gnavus (ATCC 29149).</title>
        <authorList>
            <person name="Sudarsanam P."/>
            <person name="Ley R."/>
            <person name="Guruge J."/>
            <person name="Turnbaugh P.J."/>
            <person name="Mahowald M."/>
            <person name="Liep D."/>
            <person name="Gordon J."/>
        </authorList>
    </citation>
    <scope>NUCLEOTIDE SEQUENCE [LARGE SCALE GENOMIC DNA]</scope>
    <source>
        <strain evidence="2 3">ATCC 29149</strain>
    </source>
</reference>
<keyword evidence="1" id="KW-0812">Transmembrane</keyword>
<dbReference type="PaxDb" id="411470-RUMGNA_03781"/>
<name>A7B865_MEDG7</name>